<dbReference type="AlphaFoldDB" id="A0A1F4S4C1"/>
<reference evidence="3 4" key="1">
    <citation type="journal article" date="2016" name="Nat. Commun.">
        <title>Thousands of microbial genomes shed light on interconnected biogeochemical processes in an aquifer system.</title>
        <authorList>
            <person name="Anantharaman K."/>
            <person name="Brown C.T."/>
            <person name="Hug L.A."/>
            <person name="Sharon I."/>
            <person name="Castelle C.J."/>
            <person name="Probst A.J."/>
            <person name="Thomas B.C."/>
            <person name="Singh A."/>
            <person name="Wilkins M.J."/>
            <person name="Karaoz U."/>
            <person name="Brodie E.L."/>
            <person name="Williams K.H."/>
            <person name="Hubbard S.S."/>
            <person name="Banfield J.F."/>
        </authorList>
    </citation>
    <scope>NUCLEOTIDE SEQUENCE [LARGE SCALE GENOMIC DNA]</scope>
</reference>
<dbReference type="Proteomes" id="UP000177905">
    <property type="component" value="Unassembled WGS sequence"/>
</dbReference>
<keyword evidence="1" id="KW-0175">Coiled coil</keyword>
<dbReference type="EMBL" id="MEUA01000023">
    <property type="protein sequence ID" value="OGC15278.1"/>
    <property type="molecule type" value="Genomic_DNA"/>
</dbReference>
<gene>
    <name evidence="3" type="ORF">A2290_03285</name>
</gene>
<dbReference type="GO" id="GO:0016740">
    <property type="term" value="F:transferase activity"/>
    <property type="evidence" value="ECO:0007669"/>
    <property type="project" value="UniProtKB-KW"/>
</dbReference>
<evidence type="ECO:0000313" key="4">
    <source>
        <dbReference type="Proteomes" id="UP000177905"/>
    </source>
</evidence>
<dbReference type="Pfam" id="PF04230">
    <property type="entry name" value="PS_pyruv_trans"/>
    <property type="match status" value="1"/>
</dbReference>
<dbReference type="NCBIfam" id="TIGR03609">
    <property type="entry name" value="S_layer_CsaB"/>
    <property type="match status" value="1"/>
</dbReference>
<evidence type="ECO:0000256" key="1">
    <source>
        <dbReference type="SAM" id="Coils"/>
    </source>
</evidence>
<name>A0A1F4S4C1_UNCSA</name>
<accession>A0A1F4S4C1</accession>
<protein>
    <submittedName>
        <fullName evidence="3">Polysaccharide pyruvyl transferase CsaB</fullName>
    </submittedName>
</protein>
<dbReference type="InterPro" id="IPR019896">
    <property type="entry name" value="Polysacch_pyruvyl_Trfase_CsaB"/>
</dbReference>
<organism evidence="3 4">
    <name type="scientific">candidate division WOR-1 bacterium RIFOXYB2_FULL_36_35</name>
    <dbReference type="NCBI Taxonomy" id="1802578"/>
    <lineage>
        <taxon>Bacteria</taxon>
        <taxon>Bacillati</taxon>
        <taxon>Saganbacteria</taxon>
    </lineage>
</organism>
<comment type="caution">
    <text evidence="3">The sequence shown here is derived from an EMBL/GenBank/DDBJ whole genome shotgun (WGS) entry which is preliminary data.</text>
</comment>
<proteinExistence type="predicted"/>
<feature type="coiled-coil region" evidence="1">
    <location>
        <begin position="308"/>
        <end position="335"/>
    </location>
</feature>
<dbReference type="InterPro" id="IPR007345">
    <property type="entry name" value="Polysacch_pyruvyl_Trfase"/>
</dbReference>
<dbReference type="PANTHER" id="PTHR36836">
    <property type="entry name" value="COLANIC ACID BIOSYNTHESIS PROTEIN WCAK"/>
    <property type="match status" value="1"/>
</dbReference>
<dbReference type="PANTHER" id="PTHR36836:SF1">
    <property type="entry name" value="COLANIC ACID BIOSYNTHESIS PROTEIN WCAK"/>
    <property type="match status" value="1"/>
</dbReference>
<evidence type="ECO:0000313" key="3">
    <source>
        <dbReference type="EMBL" id="OGC15278.1"/>
    </source>
</evidence>
<feature type="domain" description="Polysaccharide pyruvyl transferase" evidence="2">
    <location>
        <begin position="13"/>
        <end position="282"/>
    </location>
</feature>
<keyword evidence="3" id="KW-0808">Transferase</keyword>
<evidence type="ECO:0000259" key="2">
    <source>
        <dbReference type="Pfam" id="PF04230"/>
    </source>
</evidence>
<sequence>MKLAISGYYGYGNAGDEAILAAIKQGFKNHQISVLDAHNRLNLKAISNSDVLISGGGGLLQDATSTRSLLYYTSLIWAAKVFFGKKVIVFAQSIGPIKKKVNIKLIKSTLNLADIITLRDKNSYDFVKSLKLKRPKIIMTADPTFIFDKEEANNIKKNTKITKQKNKTKKQKTSLTIAICPRRFKDMPSNFEQKFADICDNLVKKLKAKIIFIPFHQRDDIHSCVNIMHKMKQKSELKGDHDNFEGIMKIISQVDLVIGTRLHSLIFATNHLVPAIGITYDPKVSSFMEEANLPAIKPNNLDDLTKIVIETLQKKEKIKNNIKRIKKEFREKALKNFDILKGVNR</sequence>